<reference evidence="1 2" key="2">
    <citation type="submission" date="2017-10" db="EMBL/GenBank/DDBJ databases">
        <title>Extensive intraspecific genome diversity in a model arbuscular mycorrhizal fungus.</title>
        <authorList>
            <person name="Chen E.C.H."/>
            <person name="Morin E."/>
            <person name="Baudet D."/>
            <person name="Noel J."/>
            <person name="Ndikumana S."/>
            <person name="Charron P."/>
            <person name="St-Onge C."/>
            <person name="Giorgi J."/>
            <person name="Grigoriev I.V."/>
            <person name="Roux C."/>
            <person name="Martin F.M."/>
            <person name="Corradi N."/>
        </authorList>
    </citation>
    <scope>NUCLEOTIDE SEQUENCE [LARGE SCALE GENOMIC DNA]</scope>
    <source>
        <strain evidence="1 2">C2</strain>
    </source>
</reference>
<name>A0A2N1M738_9GLOM</name>
<evidence type="ECO:0000313" key="1">
    <source>
        <dbReference type="EMBL" id="PKK57455.1"/>
    </source>
</evidence>
<gene>
    <name evidence="1" type="ORF">RhiirC2_721217</name>
</gene>
<proteinExistence type="predicted"/>
<protein>
    <submittedName>
        <fullName evidence="1">Uncharacterized protein</fullName>
    </submittedName>
</protein>
<dbReference type="EMBL" id="LLXL01004372">
    <property type="protein sequence ID" value="PKK57455.1"/>
    <property type="molecule type" value="Genomic_DNA"/>
</dbReference>
<comment type="caution">
    <text evidence="1">The sequence shown here is derived from an EMBL/GenBank/DDBJ whole genome shotgun (WGS) entry which is preliminary data.</text>
</comment>
<reference evidence="1 2" key="1">
    <citation type="submission" date="2016-04" db="EMBL/GenBank/DDBJ databases">
        <title>Genome analyses suggest a sexual origin of heterokaryosis in a supposedly ancient asexual fungus.</title>
        <authorList>
            <person name="Ropars J."/>
            <person name="Sedzielewska K."/>
            <person name="Noel J."/>
            <person name="Charron P."/>
            <person name="Farinelli L."/>
            <person name="Marton T."/>
            <person name="Kruger M."/>
            <person name="Pelin A."/>
            <person name="Brachmann A."/>
            <person name="Corradi N."/>
        </authorList>
    </citation>
    <scope>NUCLEOTIDE SEQUENCE [LARGE SCALE GENOMIC DNA]</scope>
    <source>
        <strain evidence="1 2">C2</strain>
    </source>
</reference>
<dbReference type="Proteomes" id="UP000233469">
    <property type="component" value="Unassembled WGS sequence"/>
</dbReference>
<sequence length="199" mass="21897">MDYVTSNCNSFARLALAADAPCTSIGTVDMASPTSLLLTADDVAASSSVVLSSDSHYTFYTDGSLINLGTSDVSMMANTAHTSEDAVLISRLDLTAVHDYILVYDDVIWNSCSYDKGIWEHAINITLKLKQSSRPKGLPKSSYLSYSFLPPPTHVDSRDSGTDWLMNSMKYGLFWFNHISGFMGRLTVLLNNSFCRMEC</sequence>
<accession>A0A2N1M738</accession>
<dbReference type="AlphaFoldDB" id="A0A2N1M738"/>
<evidence type="ECO:0000313" key="2">
    <source>
        <dbReference type="Proteomes" id="UP000233469"/>
    </source>
</evidence>
<organism evidence="1 2">
    <name type="scientific">Rhizophagus irregularis</name>
    <dbReference type="NCBI Taxonomy" id="588596"/>
    <lineage>
        <taxon>Eukaryota</taxon>
        <taxon>Fungi</taxon>
        <taxon>Fungi incertae sedis</taxon>
        <taxon>Mucoromycota</taxon>
        <taxon>Glomeromycotina</taxon>
        <taxon>Glomeromycetes</taxon>
        <taxon>Glomerales</taxon>
        <taxon>Glomeraceae</taxon>
        <taxon>Rhizophagus</taxon>
    </lineage>
</organism>